<evidence type="ECO:0000259" key="8">
    <source>
        <dbReference type="Pfam" id="PF16198"/>
    </source>
</evidence>
<dbReference type="Pfam" id="PF01509">
    <property type="entry name" value="TruB_N"/>
    <property type="match status" value="1"/>
</dbReference>
<evidence type="ECO:0000313" key="10">
    <source>
        <dbReference type="Proteomes" id="UP000316473"/>
    </source>
</evidence>
<keyword evidence="10" id="KW-1185">Reference proteome</keyword>
<dbReference type="PANTHER" id="PTHR13767">
    <property type="entry name" value="TRNA-PSEUDOURIDINE SYNTHASE"/>
    <property type="match status" value="1"/>
</dbReference>
<proteinExistence type="inferred from homology"/>
<dbReference type="GO" id="GO:1990481">
    <property type="term" value="P:mRNA pseudouridine synthesis"/>
    <property type="evidence" value="ECO:0007669"/>
    <property type="project" value="TreeGrafter"/>
</dbReference>
<dbReference type="EC" id="5.4.99.25" evidence="5"/>
<dbReference type="InterPro" id="IPR032819">
    <property type="entry name" value="TruB_C"/>
</dbReference>
<evidence type="ECO:0000313" key="9">
    <source>
        <dbReference type="EMBL" id="BBL35829.1"/>
    </source>
</evidence>
<dbReference type="InterPro" id="IPR002501">
    <property type="entry name" value="PsdUridine_synth_N"/>
</dbReference>
<evidence type="ECO:0000259" key="6">
    <source>
        <dbReference type="Pfam" id="PF01509"/>
    </source>
</evidence>
<dbReference type="AlphaFoldDB" id="A0A4Y1YQ12"/>
<dbReference type="Pfam" id="PF16198">
    <property type="entry name" value="TruB_C_2"/>
    <property type="match status" value="1"/>
</dbReference>
<dbReference type="GO" id="GO:0031119">
    <property type="term" value="P:tRNA pseudouridine synthesis"/>
    <property type="evidence" value="ECO:0007669"/>
    <property type="project" value="UniProtKB-UniRule"/>
</dbReference>
<dbReference type="Gene3D" id="3.30.2350.10">
    <property type="entry name" value="Pseudouridine synthase"/>
    <property type="match status" value="1"/>
</dbReference>
<protein>
    <recommendedName>
        <fullName evidence="5">tRNA pseudouridine synthase B</fullName>
        <ecNumber evidence="5">5.4.99.25</ecNumber>
    </recommendedName>
    <alternativeName>
        <fullName evidence="5">tRNA pseudouridine(55) synthase</fullName>
        <shortName evidence="5">Psi55 synthase</shortName>
    </alternativeName>
    <alternativeName>
        <fullName evidence="5">tRNA pseudouridylate synthase</fullName>
    </alternativeName>
    <alternativeName>
        <fullName evidence="5">tRNA-uridine isomerase</fullName>
    </alternativeName>
</protein>
<dbReference type="CDD" id="cd21152">
    <property type="entry name" value="PUA_TruB_bacterial"/>
    <property type="match status" value="1"/>
</dbReference>
<dbReference type="GO" id="GO:0003723">
    <property type="term" value="F:RNA binding"/>
    <property type="evidence" value="ECO:0007669"/>
    <property type="project" value="InterPro"/>
</dbReference>
<dbReference type="InterPro" id="IPR015947">
    <property type="entry name" value="PUA-like_sf"/>
</dbReference>
<name>A0A4Y1YQ12_9PROT</name>
<dbReference type="HAMAP" id="MF_01080">
    <property type="entry name" value="TruB_bact"/>
    <property type="match status" value="1"/>
</dbReference>
<dbReference type="EMBL" id="AP019755">
    <property type="protein sequence ID" value="BBL35829.1"/>
    <property type="molecule type" value="Genomic_DNA"/>
</dbReference>
<dbReference type="KEGG" id="nst:Nstercoris_02106"/>
<organism evidence="9 10">
    <name type="scientific">Nitrosomonas stercoris</name>
    <dbReference type="NCBI Taxonomy" id="1444684"/>
    <lineage>
        <taxon>Bacteria</taxon>
        <taxon>Pseudomonadati</taxon>
        <taxon>Pseudomonadota</taxon>
        <taxon>Betaproteobacteria</taxon>
        <taxon>Nitrosomonadales</taxon>
        <taxon>Nitrosomonadaceae</taxon>
        <taxon>Nitrosomonas</taxon>
    </lineage>
</organism>
<dbReference type="InterPro" id="IPR020103">
    <property type="entry name" value="PsdUridine_synth_cat_dom_sf"/>
</dbReference>
<comment type="catalytic activity">
    <reaction evidence="1 5">
        <text>uridine(55) in tRNA = pseudouridine(55) in tRNA</text>
        <dbReference type="Rhea" id="RHEA:42532"/>
        <dbReference type="Rhea" id="RHEA-COMP:10101"/>
        <dbReference type="Rhea" id="RHEA-COMP:10102"/>
        <dbReference type="ChEBI" id="CHEBI:65314"/>
        <dbReference type="ChEBI" id="CHEBI:65315"/>
        <dbReference type="EC" id="5.4.99.25"/>
    </reaction>
</comment>
<dbReference type="CDD" id="cd02573">
    <property type="entry name" value="PseudoU_synth_EcTruB"/>
    <property type="match status" value="1"/>
</dbReference>
<dbReference type="Gene3D" id="2.30.130.10">
    <property type="entry name" value="PUA domain"/>
    <property type="match status" value="1"/>
</dbReference>
<evidence type="ECO:0000256" key="5">
    <source>
        <dbReference type="HAMAP-Rule" id="MF_01080"/>
    </source>
</evidence>
<dbReference type="InterPro" id="IPR036974">
    <property type="entry name" value="PUA_sf"/>
</dbReference>
<comment type="function">
    <text evidence="5">Responsible for synthesis of pseudouridine from uracil-55 in the psi GC loop of transfer RNAs.</text>
</comment>
<dbReference type="InterPro" id="IPR014780">
    <property type="entry name" value="tRNA_psdUridine_synth_TruB"/>
</dbReference>
<dbReference type="InterPro" id="IPR015240">
    <property type="entry name" value="tRNA_sdUridine_synth_fam1_C"/>
</dbReference>
<gene>
    <name evidence="5" type="primary">truB</name>
    <name evidence="9" type="ORF">Nstercoris_02106</name>
</gene>
<dbReference type="Pfam" id="PF09157">
    <property type="entry name" value="TruB-C_2"/>
    <property type="match status" value="1"/>
</dbReference>
<evidence type="ECO:0000256" key="4">
    <source>
        <dbReference type="ARBA" id="ARBA00023235"/>
    </source>
</evidence>
<evidence type="ECO:0000256" key="1">
    <source>
        <dbReference type="ARBA" id="ARBA00000385"/>
    </source>
</evidence>
<keyword evidence="4 5" id="KW-0413">Isomerase</keyword>
<evidence type="ECO:0000256" key="2">
    <source>
        <dbReference type="ARBA" id="ARBA00005642"/>
    </source>
</evidence>
<evidence type="ECO:0000259" key="7">
    <source>
        <dbReference type="Pfam" id="PF09157"/>
    </source>
</evidence>
<dbReference type="SUPFAM" id="SSF55120">
    <property type="entry name" value="Pseudouridine synthase"/>
    <property type="match status" value="1"/>
</dbReference>
<dbReference type="GO" id="GO:0160148">
    <property type="term" value="F:tRNA pseudouridine(55) synthase activity"/>
    <property type="evidence" value="ECO:0007669"/>
    <property type="project" value="UniProtKB-EC"/>
</dbReference>
<dbReference type="PANTHER" id="PTHR13767:SF2">
    <property type="entry name" value="PSEUDOURIDYLATE SYNTHASE TRUB1"/>
    <property type="match status" value="1"/>
</dbReference>
<sequence>MSSIQSIQAEQTNQTNCSGVFLLNKPVGITSNRALQICKRLLSAKKAGHTGTLDPGAQGLLPICLGEATKFSSALLDADKTYIASFKLGYVSDTGDFEGEIKPVTHGEMTPPNHQQITAVLSTFLGQSEQVPPMFSALKRHGKPLYQYAREGVTVERKSREITIHELSLNTILDFVITITVCCSSGTYIRTLAEDIGRALGYGGAYLTALTRTKVGHFDLSQAISLEQLESTPLTDRFRFLYPVDSLLEHFPIYICDAGETMYLLHGRTIIKKNILPVPAVHSKLRLYNSENVFLGLGEWVDTETIAPKRMIVPTGKL</sequence>
<accession>A0A4Y1YQ12</accession>
<feature type="domain" description="tRNA pseudouridylate synthase B C-terminal" evidence="8">
    <location>
        <begin position="190"/>
        <end position="248"/>
    </location>
</feature>
<feature type="active site" description="Nucleophile" evidence="5">
    <location>
        <position position="54"/>
    </location>
</feature>
<dbReference type="NCBIfam" id="TIGR00431">
    <property type="entry name" value="TruB"/>
    <property type="match status" value="1"/>
</dbReference>
<evidence type="ECO:0000256" key="3">
    <source>
        <dbReference type="ARBA" id="ARBA00022694"/>
    </source>
</evidence>
<feature type="domain" description="Pseudouridine synthase II N-terminal" evidence="6">
    <location>
        <begin position="39"/>
        <end position="189"/>
    </location>
</feature>
<comment type="similarity">
    <text evidence="2 5">Belongs to the pseudouridine synthase TruB family. Type 1 subfamily.</text>
</comment>
<dbReference type="SUPFAM" id="SSF88697">
    <property type="entry name" value="PUA domain-like"/>
    <property type="match status" value="1"/>
</dbReference>
<dbReference type="Proteomes" id="UP000316473">
    <property type="component" value="Chromosome"/>
</dbReference>
<feature type="domain" description="tRNA pseudouridine synthase II TruB subfamily 1 C-terminal" evidence="7">
    <location>
        <begin position="259"/>
        <end position="312"/>
    </location>
</feature>
<reference evidence="9 10" key="1">
    <citation type="submission" date="2019-06" db="EMBL/GenBank/DDBJ databases">
        <title>Nitrosomonas stercoris KYUHI-S whole genome shotgun sequence.</title>
        <authorList>
            <person name="Nakagawa T."/>
            <person name="Tsuchiya Y."/>
            <person name="Takahashi R."/>
        </authorList>
    </citation>
    <scope>NUCLEOTIDE SEQUENCE [LARGE SCALE GENOMIC DNA]</scope>
    <source>
        <strain evidence="9 10">KYUHI-S</strain>
    </source>
</reference>
<keyword evidence="3 5" id="KW-0819">tRNA processing</keyword>